<accession>A0AAN9R7B3</accession>
<dbReference type="Proteomes" id="UP001367508">
    <property type="component" value="Unassembled WGS sequence"/>
</dbReference>
<name>A0AAN9R7B3_CANGL</name>
<organism evidence="1 2">
    <name type="scientific">Canavalia gladiata</name>
    <name type="common">Sword bean</name>
    <name type="synonym">Dolichos gladiatus</name>
    <dbReference type="NCBI Taxonomy" id="3824"/>
    <lineage>
        <taxon>Eukaryota</taxon>
        <taxon>Viridiplantae</taxon>
        <taxon>Streptophyta</taxon>
        <taxon>Embryophyta</taxon>
        <taxon>Tracheophyta</taxon>
        <taxon>Spermatophyta</taxon>
        <taxon>Magnoliopsida</taxon>
        <taxon>eudicotyledons</taxon>
        <taxon>Gunneridae</taxon>
        <taxon>Pentapetalae</taxon>
        <taxon>rosids</taxon>
        <taxon>fabids</taxon>
        <taxon>Fabales</taxon>
        <taxon>Fabaceae</taxon>
        <taxon>Papilionoideae</taxon>
        <taxon>50 kb inversion clade</taxon>
        <taxon>NPAAA clade</taxon>
        <taxon>indigoferoid/millettioid clade</taxon>
        <taxon>Phaseoleae</taxon>
        <taxon>Canavalia</taxon>
    </lineage>
</organism>
<evidence type="ECO:0000313" key="1">
    <source>
        <dbReference type="EMBL" id="KAK7361866.1"/>
    </source>
</evidence>
<evidence type="ECO:0000313" key="2">
    <source>
        <dbReference type="Proteomes" id="UP001367508"/>
    </source>
</evidence>
<comment type="caution">
    <text evidence="1">The sequence shown here is derived from an EMBL/GenBank/DDBJ whole genome shotgun (WGS) entry which is preliminary data.</text>
</comment>
<dbReference type="AlphaFoldDB" id="A0AAN9R7B3"/>
<dbReference type="EMBL" id="JAYMYQ010000001">
    <property type="protein sequence ID" value="KAK7361866.1"/>
    <property type="molecule type" value="Genomic_DNA"/>
</dbReference>
<gene>
    <name evidence="1" type="ORF">VNO77_03954</name>
</gene>
<sequence length="93" mass="11274">MQGSKQHRCSQLTSSESDSWFYCMNLLTLTHHFSQEKCGIRILFDLIRSRIYRLLKIIDHLQDEMVNEIFRNLTRQRHPHNNLEEARKMRIES</sequence>
<proteinExistence type="predicted"/>
<reference evidence="1 2" key="1">
    <citation type="submission" date="2024-01" db="EMBL/GenBank/DDBJ databases">
        <title>The genomes of 5 underutilized Papilionoideae crops provide insights into root nodulation and disease resistanc.</title>
        <authorList>
            <person name="Jiang F."/>
        </authorList>
    </citation>
    <scope>NUCLEOTIDE SEQUENCE [LARGE SCALE GENOMIC DNA]</scope>
    <source>
        <strain evidence="1">LVBAO_FW01</strain>
        <tissue evidence="1">Leaves</tissue>
    </source>
</reference>
<protein>
    <submittedName>
        <fullName evidence="1">Uncharacterized protein</fullName>
    </submittedName>
</protein>
<keyword evidence="2" id="KW-1185">Reference proteome</keyword>